<feature type="binding site" evidence="2">
    <location>
        <begin position="447"/>
        <end position="454"/>
    </location>
    <ligand>
        <name>ATP</name>
        <dbReference type="ChEBI" id="CHEBI:30616"/>
    </ligand>
</feature>
<dbReference type="PROSITE" id="PS51459">
    <property type="entry name" value="FIDO"/>
    <property type="match status" value="1"/>
</dbReference>
<dbReference type="InterPro" id="IPR040198">
    <property type="entry name" value="Fido_containing"/>
</dbReference>
<evidence type="ECO:0000259" key="3">
    <source>
        <dbReference type="PROSITE" id="PS51459"/>
    </source>
</evidence>
<feature type="domain" description="Fido" evidence="3">
    <location>
        <begin position="357"/>
        <end position="501"/>
    </location>
</feature>
<accession>A0A1H7IDX3</accession>
<feature type="active site" evidence="1">
    <location>
        <position position="443"/>
    </location>
</feature>
<sequence length="517" mass="57751">MPSPGEKLAVSLEALKELQDSGVIAIKSGLISRTNRERLVKNGYLQEIVKGWYIASRPEENKGESYSWYSSFWEFCSELLTDRYGEAWAICPEQSLELHAGNTAVPRQLLVRAPEGGNHLLPLPFGTSLFTARMVLPAREMTEVFNGMRVYSLPAALVHCSANTFNQSAITMRTALAMIRDSSEVLRVLLEGGHSTIAGRLAGAFRNIGQQRIADEIIARMKGAGYDVREVDPFSGALGIVLSNRERSPYINRIRLLWSVMRETVIAHFPIAPGLPEDREGFLQQVDQLYETDAYHSLSIERYRVSAELIERVRSGNWDHQRNEEDRRERNAMAARGYYLAYQEVEKSVRKVLDGRNAGEVADTDHGVWYQQLFEPSVGAGILRAGDLAGYRSHQVYIGGSMHVPLNVEALREVMPVFFELLGEEPEASVRAVLGHFLFGFIHPYMDGNGRMARLLMNVMLASGGYPWTVIPVEQRAAYMSALESASVEGNIRPFATFIGNLVQQGMQGRPVAQPAR</sequence>
<organism evidence="4 5">
    <name type="scientific">Olivibacter domesticus</name>
    <name type="common">Pseudosphingobacterium domesticum</name>
    <dbReference type="NCBI Taxonomy" id="407022"/>
    <lineage>
        <taxon>Bacteria</taxon>
        <taxon>Pseudomonadati</taxon>
        <taxon>Bacteroidota</taxon>
        <taxon>Sphingobacteriia</taxon>
        <taxon>Sphingobacteriales</taxon>
        <taxon>Sphingobacteriaceae</taxon>
        <taxon>Olivibacter</taxon>
    </lineage>
</organism>
<gene>
    <name evidence="4" type="ORF">SAMN05661044_00650</name>
</gene>
<evidence type="ECO:0000313" key="4">
    <source>
        <dbReference type="EMBL" id="SEK59947.1"/>
    </source>
</evidence>
<dbReference type="AlphaFoldDB" id="A0A1H7IDX3"/>
<dbReference type="Proteomes" id="UP000199421">
    <property type="component" value="Unassembled WGS sequence"/>
</dbReference>
<evidence type="ECO:0000313" key="5">
    <source>
        <dbReference type="Proteomes" id="UP000199421"/>
    </source>
</evidence>
<dbReference type="InterPro" id="IPR036597">
    <property type="entry name" value="Fido-like_dom_sf"/>
</dbReference>
<keyword evidence="2" id="KW-0547">Nucleotide-binding</keyword>
<dbReference type="RefSeq" id="WP_093318241.1">
    <property type="nucleotide sequence ID" value="NZ_FOAF01000001.1"/>
</dbReference>
<evidence type="ECO:0000256" key="1">
    <source>
        <dbReference type="PIRSR" id="PIRSR640198-1"/>
    </source>
</evidence>
<keyword evidence="5" id="KW-1185">Reference proteome</keyword>
<dbReference type="PANTHER" id="PTHR13504:SF38">
    <property type="entry name" value="FIDO DOMAIN-CONTAINING PROTEIN"/>
    <property type="match status" value="1"/>
</dbReference>
<dbReference type="OrthoDB" id="9814400at2"/>
<proteinExistence type="predicted"/>
<dbReference type="Gene3D" id="1.10.3290.10">
    <property type="entry name" value="Fido-like domain"/>
    <property type="match status" value="1"/>
</dbReference>
<dbReference type="GO" id="GO:0005524">
    <property type="term" value="F:ATP binding"/>
    <property type="evidence" value="ECO:0007669"/>
    <property type="project" value="UniProtKB-KW"/>
</dbReference>
<dbReference type="STRING" id="407022.SAMN05661044_00650"/>
<reference evidence="5" key="1">
    <citation type="submission" date="2016-10" db="EMBL/GenBank/DDBJ databases">
        <authorList>
            <person name="Varghese N."/>
            <person name="Submissions S."/>
        </authorList>
    </citation>
    <scope>NUCLEOTIDE SEQUENCE [LARGE SCALE GENOMIC DNA]</scope>
    <source>
        <strain evidence="5">DSM 18733</strain>
    </source>
</reference>
<dbReference type="PANTHER" id="PTHR13504">
    <property type="entry name" value="FIDO DOMAIN-CONTAINING PROTEIN DDB_G0283145"/>
    <property type="match status" value="1"/>
</dbReference>
<dbReference type="Pfam" id="PF02661">
    <property type="entry name" value="Fic"/>
    <property type="match status" value="1"/>
</dbReference>
<keyword evidence="2" id="KW-0067">ATP-binding</keyword>
<name>A0A1H7IDX3_OLID1</name>
<dbReference type="SUPFAM" id="SSF140931">
    <property type="entry name" value="Fic-like"/>
    <property type="match status" value="1"/>
</dbReference>
<dbReference type="InterPro" id="IPR003812">
    <property type="entry name" value="Fido"/>
</dbReference>
<evidence type="ECO:0000256" key="2">
    <source>
        <dbReference type="PIRSR" id="PIRSR640198-2"/>
    </source>
</evidence>
<dbReference type="EMBL" id="FOAF01000001">
    <property type="protein sequence ID" value="SEK59947.1"/>
    <property type="molecule type" value="Genomic_DNA"/>
</dbReference>
<protein>
    <submittedName>
        <fullName evidence="4">Fic/DOC family protein</fullName>
    </submittedName>
</protein>